<proteinExistence type="predicted"/>
<evidence type="ECO:0000259" key="1">
    <source>
        <dbReference type="Pfam" id="PF19631"/>
    </source>
</evidence>
<accession>A0A951UC80</accession>
<dbReference type="InterPro" id="IPR045608">
    <property type="entry name" value="Trypco2"/>
</dbReference>
<organism evidence="2 3">
    <name type="scientific">Symplocastrum torsivum CPER-KK1</name>
    <dbReference type="NCBI Taxonomy" id="450513"/>
    <lineage>
        <taxon>Bacteria</taxon>
        <taxon>Bacillati</taxon>
        <taxon>Cyanobacteriota</taxon>
        <taxon>Cyanophyceae</taxon>
        <taxon>Oscillatoriophycideae</taxon>
        <taxon>Oscillatoriales</taxon>
        <taxon>Microcoleaceae</taxon>
        <taxon>Symplocastrum</taxon>
    </lineage>
</organism>
<evidence type="ECO:0000313" key="2">
    <source>
        <dbReference type="EMBL" id="MBW4547694.1"/>
    </source>
</evidence>
<dbReference type="Pfam" id="PF19631">
    <property type="entry name" value="Trypco2"/>
    <property type="match status" value="1"/>
</dbReference>
<comment type="caution">
    <text evidence="2">The sequence shown here is derived from an EMBL/GenBank/DDBJ whole genome shotgun (WGS) entry which is preliminary data.</text>
</comment>
<feature type="domain" description="Trypsin-co-occurring" evidence="1">
    <location>
        <begin position="9"/>
        <end position="94"/>
    </location>
</feature>
<dbReference type="EMBL" id="JAHHIF010000046">
    <property type="protein sequence ID" value="MBW4547694.1"/>
    <property type="molecule type" value="Genomic_DNA"/>
</dbReference>
<dbReference type="Proteomes" id="UP000753908">
    <property type="component" value="Unassembled WGS sequence"/>
</dbReference>
<reference evidence="2" key="2">
    <citation type="journal article" date="2022" name="Microbiol. Resour. Announc.">
        <title>Metagenome Sequencing to Explore Phylogenomics of Terrestrial Cyanobacteria.</title>
        <authorList>
            <person name="Ward R.D."/>
            <person name="Stajich J.E."/>
            <person name="Johansen J.R."/>
            <person name="Huntemann M."/>
            <person name="Clum A."/>
            <person name="Foster B."/>
            <person name="Foster B."/>
            <person name="Roux S."/>
            <person name="Palaniappan K."/>
            <person name="Varghese N."/>
            <person name="Mukherjee S."/>
            <person name="Reddy T.B.K."/>
            <person name="Daum C."/>
            <person name="Copeland A."/>
            <person name="Chen I.A."/>
            <person name="Ivanova N.N."/>
            <person name="Kyrpides N.C."/>
            <person name="Shapiro N."/>
            <person name="Eloe-Fadrosh E.A."/>
            <person name="Pietrasiak N."/>
        </authorList>
    </citation>
    <scope>NUCLEOTIDE SEQUENCE</scope>
    <source>
        <strain evidence="2">CPER-KK1</strain>
    </source>
</reference>
<dbReference type="AlphaFoldDB" id="A0A951UC80"/>
<name>A0A951UC80_9CYAN</name>
<reference evidence="2" key="1">
    <citation type="submission" date="2021-05" db="EMBL/GenBank/DDBJ databases">
        <authorList>
            <person name="Pietrasiak N."/>
            <person name="Ward R."/>
            <person name="Stajich J.E."/>
            <person name="Kurbessoian T."/>
        </authorList>
    </citation>
    <scope>NUCLEOTIDE SEQUENCE</scope>
    <source>
        <strain evidence="2">CPER-KK1</strain>
    </source>
</reference>
<evidence type="ECO:0000313" key="3">
    <source>
        <dbReference type="Proteomes" id="UP000753908"/>
    </source>
</evidence>
<sequence>MSDNDKSSIGLAEFIQQVKQDLLSVAPSKDKDAPFLFVESVELELQVSVKRTSKAGAKGGIKINVLGTGAEAGVDAAGELGRDDVHKVKVKLSPLFDKERLMEFYQTLHSDKVPTTVKSSLEGLLKGDEESNLIDDLGG</sequence>
<gene>
    <name evidence="2" type="ORF">KME25_25115</name>
</gene>
<protein>
    <recommendedName>
        <fullName evidence="1">Trypsin-co-occurring domain-containing protein</fullName>
    </recommendedName>
</protein>